<keyword evidence="6 10" id="KW-1133">Transmembrane helix</keyword>
<dbReference type="GO" id="GO:0050660">
    <property type="term" value="F:flavin adenine dinucleotide binding"/>
    <property type="evidence" value="ECO:0007669"/>
    <property type="project" value="InterPro"/>
</dbReference>
<dbReference type="AlphaFoldDB" id="A0A840AH93"/>
<dbReference type="GO" id="GO:0005886">
    <property type="term" value="C:plasma membrane"/>
    <property type="evidence" value="ECO:0007669"/>
    <property type="project" value="UniProtKB-SubCell"/>
</dbReference>
<dbReference type="InterPro" id="IPR000644">
    <property type="entry name" value="CBS_dom"/>
</dbReference>
<evidence type="ECO:0000256" key="10">
    <source>
        <dbReference type="PROSITE-ProRule" id="PRU01193"/>
    </source>
</evidence>
<feature type="transmembrane region" description="Helical" evidence="12">
    <location>
        <begin position="135"/>
        <end position="157"/>
    </location>
</feature>
<keyword evidence="3" id="KW-1003">Cell membrane</keyword>
<evidence type="ECO:0000256" key="2">
    <source>
        <dbReference type="ARBA" id="ARBA00006446"/>
    </source>
</evidence>
<dbReference type="InterPro" id="IPR044751">
    <property type="entry name" value="Ion_transp-like_CBS"/>
</dbReference>
<evidence type="ECO:0000256" key="5">
    <source>
        <dbReference type="ARBA" id="ARBA00022737"/>
    </source>
</evidence>
<dbReference type="InterPro" id="IPR051676">
    <property type="entry name" value="UPF0053_domain"/>
</dbReference>
<evidence type="ECO:0000259" key="14">
    <source>
        <dbReference type="PROSITE" id="PS51846"/>
    </source>
</evidence>
<evidence type="ECO:0000313" key="15">
    <source>
        <dbReference type="EMBL" id="MBB3899916.1"/>
    </source>
</evidence>
<feature type="domain" description="CNNM transmembrane" evidence="14">
    <location>
        <begin position="1"/>
        <end position="200"/>
    </location>
</feature>
<dbReference type="InterPro" id="IPR046342">
    <property type="entry name" value="CBS_dom_sf"/>
</dbReference>
<evidence type="ECO:0000256" key="7">
    <source>
        <dbReference type="ARBA" id="ARBA00023122"/>
    </source>
</evidence>
<dbReference type="Gene3D" id="3.10.580.10">
    <property type="entry name" value="CBS-domain"/>
    <property type="match status" value="1"/>
</dbReference>
<dbReference type="Pfam" id="PF03471">
    <property type="entry name" value="CorC_HlyC"/>
    <property type="match status" value="1"/>
</dbReference>
<evidence type="ECO:0000256" key="1">
    <source>
        <dbReference type="ARBA" id="ARBA00004651"/>
    </source>
</evidence>
<dbReference type="RefSeq" id="WP_184386151.1">
    <property type="nucleotide sequence ID" value="NZ_JACIDJ010000007.1"/>
</dbReference>
<sequence length="465" mass="49359">MGMFLEIGFIVLLTLINGVFAMSELAVVSSRRGRLQAMERAGTPGAAAALALHENPGRFLPTVQVGITLVGILAGVFGGAALARPVGEALEELPFVFGYGQALAFGLVVLAITYANLILGELVPKQLALRNPERVASVVAPALTVLARVTGPFIWLLSSSSAAILRLFGTHAPNENGVTEEEVKAVVAEGVQAGALDPNERQMIERVLRLADRPVRALMTPRNEVAWIDRHAAPEAVAEALRADNVTRFIVADRRVDNVVGVVAVKDLLDQMLAGGAISIPAALRQPTVLPDNLSALDALERLRSDPLGMALVLDEYGSFEGVVTASDLLEAIVGELGPALDAAPGAIARFDGSILLDGMMALDELRGRLKDFEPPPQSGHYHTVAGLMMALLQRIPREADRIAYSGWRFEVVDMDGRRVDKVLALKEGATGAPLVAPPIAVLPLEGSPAERPSTLRPQPSRSVE</sequence>
<dbReference type="InterPro" id="IPR036318">
    <property type="entry name" value="FAD-bd_PCMH-like_sf"/>
</dbReference>
<dbReference type="PROSITE" id="PS51846">
    <property type="entry name" value="CNNM"/>
    <property type="match status" value="1"/>
</dbReference>
<reference evidence="15 16" key="1">
    <citation type="submission" date="2020-08" db="EMBL/GenBank/DDBJ databases">
        <title>Genomic Encyclopedia of Type Strains, Phase IV (KMG-IV): sequencing the most valuable type-strain genomes for metagenomic binning, comparative biology and taxonomic classification.</title>
        <authorList>
            <person name="Goeker M."/>
        </authorList>
    </citation>
    <scope>NUCLEOTIDE SEQUENCE [LARGE SCALE GENOMIC DNA]</scope>
    <source>
        <strain evidence="15 16">DSM 19979</strain>
    </source>
</reference>
<dbReference type="PROSITE" id="PS51371">
    <property type="entry name" value="CBS"/>
    <property type="match status" value="2"/>
</dbReference>
<organism evidence="15 16">
    <name type="scientific">Roseococcus suduntuyensis</name>
    <dbReference type="NCBI Taxonomy" id="455361"/>
    <lineage>
        <taxon>Bacteria</taxon>
        <taxon>Pseudomonadati</taxon>
        <taxon>Pseudomonadota</taxon>
        <taxon>Alphaproteobacteria</taxon>
        <taxon>Acetobacterales</taxon>
        <taxon>Roseomonadaceae</taxon>
        <taxon>Roseococcus</taxon>
    </lineage>
</organism>
<feature type="compositionally biased region" description="Polar residues" evidence="11">
    <location>
        <begin position="456"/>
        <end position="465"/>
    </location>
</feature>
<dbReference type="EMBL" id="JACIDJ010000007">
    <property type="protein sequence ID" value="MBB3899916.1"/>
    <property type="molecule type" value="Genomic_DNA"/>
</dbReference>
<dbReference type="InterPro" id="IPR005170">
    <property type="entry name" value="Transptr-assoc_dom"/>
</dbReference>
<dbReference type="SMART" id="SM00116">
    <property type="entry name" value="CBS"/>
    <property type="match status" value="2"/>
</dbReference>
<evidence type="ECO:0000256" key="8">
    <source>
        <dbReference type="ARBA" id="ARBA00023136"/>
    </source>
</evidence>
<dbReference type="CDD" id="cd04590">
    <property type="entry name" value="CBS_pair_CorC_HlyC_assoc"/>
    <property type="match status" value="1"/>
</dbReference>
<dbReference type="SUPFAM" id="SSF54631">
    <property type="entry name" value="CBS-domain pair"/>
    <property type="match status" value="1"/>
</dbReference>
<feature type="transmembrane region" description="Helical" evidence="12">
    <location>
        <begin position="59"/>
        <end position="82"/>
    </location>
</feature>
<proteinExistence type="inferred from homology"/>
<feature type="domain" description="CBS" evidence="13">
    <location>
        <begin position="283"/>
        <end position="341"/>
    </location>
</feature>
<evidence type="ECO:0000256" key="11">
    <source>
        <dbReference type="SAM" id="MobiDB-lite"/>
    </source>
</evidence>
<comment type="similarity">
    <text evidence="2">Belongs to the UPF0053 family. Hemolysin C subfamily.</text>
</comment>
<evidence type="ECO:0000313" key="16">
    <source>
        <dbReference type="Proteomes" id="UP000553193"/>
    </source>
</evidence>
<evidence type="ECO:0000256" key="12">
    <source>
        <dbReference type="SAM" id="Phobius"/>
    </source>
</evidence>
<dbReference type="PANTHER" id="PTHR43099:SF5">
    <property type="entry name" value="HLYC_CORC FAMILY TRANSPORTER"/>
    <property type="match status" value="1"/>
</dbReference>
<dbReference type="InterPro" id="IPR002550">
    <property type="entry name" value="CNNM"/>
</dbReference>
<protein>
    <submittedName>
        <fullName evidence="15">Putative hemolysin</fullName>
    </submittedName>
</protein>
<dbReference type="Gene3D" id="3.30.465.10">
    <property type="match status" value="1"/>
</dbReference>
<dbReference type="SUPFAM" id="SSF56176">
    <property type="entry name" value="FAD-binding/transporter-associated domain-like"/>
    <property type="match status" value="1"/>
</dbReference>
<keyword evidence="8 10" id="KW-0472">Membrane</keyword>
<comment type="caution">
    <text evidence="15">The sequence shown here is derived from an EMBL/GenBank/DDBJ whole genome shotgun (WGS) entry which is preliminary data.</text>
</comment>
<keyword evidence="7 9" id="KW-0129">CBS domain</keyword>
<feature type="region of interest" description="Disordered" evidence="11">
    <location>
        <begin position="445"/>
        <end position="465"/>
    </location>
</feature>
<evidence type="ECO:0000256" key="6">
    <source>
        <dbReference type="ARBA" id="ARBA00022989"/>
    </source>
</evidence>
<feature type="transmembrane region" description="Helical" evidence="12">
    <location>
        <begin position="6"/>
        <end position="28"/>
    </location>
</feature>
<evidence type="ECO:0000259" key="13">
    <source>
        <dbReference type="PROSITE" id="PS51371"/>
    </source>
</evidence>
<dbReference type="SMART" id="SM01091">
    <property type="entry name" value="CorC_HlyC"/>
    <property type="match status" value="1"/>
</dbReference>
<keyword evidence="5" id="KW-0677">Repeat</keyword>
<feature type="transmembrane region" description="Helical" evidence="12">
    <location>
        <begin position="102"/>
        <end position="123"/>
    </location>
</feature>
<keyword evidence="4 10" id="KW-0812">Transmembrane</keyword>
<name>A0A840AH93_9PROT</name>
<evidence type="ECO:0000256" key="3">
    <source>
        <dbReference type="ARBA" id="ARBA00022475"/>
    </source>
</evidence>
<gene>
    <name evidence="15" type="ORF">GGQ83_003383</name>
</gene>
<evidence type="ECO:0000256" key="4">
    <source>
        <dbReference type="ARBA" id="ARBA00022692"/>
    </source>
</evidence>
<comment type="subcellular location">
    <subcellularLocation>
        <location evidence="1">Cell membrane</location>
        <topology evidence="1">Multi-pass membrane protein</topology>
    </subcellularLocation>
</comment>
<dbReference type="PANTHER" id="PTHR43099">
    <property type="entry name" value="UPF0053 PROTEIN YRKA"/>
    <property type="match status" value="1"/>
</dbReference>
<keyword evidence="16" id="KW-1185">Reference proteome</keyword>
<dbReference type="Pfam" id="PF00571">
    <property type="entry name" value="CBS"/>
    <property type="match status" value="1"/>
</dbReference>
<dbReference type="Pfam" id="PF01595">
    <property type="entry name" value="CNNM"/>
    <property type="match status" value="1"/>
</dbReference>
<feature type="domain" description="CBS" evidence="13">
    <location>
        <begin position="219"/>
        <end position="278"/>
    </location>
</feature>
<accession>A0A840AH93</accession>
<dbReference type="Proteomes" id="UP000553193">
    <property type="component" value="Unassembled WGS sequence"/>
</dbReference>
<evidence type="ECO:0000256" key="9">
    <source>
        <dbReference type="PROSITE-ProRule" id="PRU00703"/>
    </source>
</evidence>
<dbReference type="InterPro" id="IPR016169">
    <property type="entry name" value="FAD-bd_PCMH_sub2"/>
</dbReference>